<sequence length="657" mass="76005">MARFILKWRYIKTGSAKHSTNLVKYIATREGVEKCDESWKHQSATTEQQRLIKQLTEDFPDAVNSFEYQDYINAQTKSTASEFISRTIEENLDLIGKKENYVGYIAMRPRVEKQGAHGLFSQTDRQIDLSAVSKEVAEHEGAVWTTIMSLRREDAQKLGYDNAKAWRDLLRGQANKLAKAMGIPLGDLRWYAAFHNEGSHPHIHLISYSVGKEPYMTEQALQTFKSDFAREIFKNDLYHTYRDMTAHRNELRRTGRDKIAEIVQQINNSAYENETVVTMLLELSKTLENYEGKMVYGYMPKAAKNLINGVIDELAKDARIAELYNLWYEQKENVFRTYQDTMPKRIPLSANKEFNSIKNAVIQEALNILHNRITFEEDMQQETETPEETMTYTSETTSKRNPWTNPNDMHCQYIMGRELLDIDSENFDPEEGVRLLTLSAMQGFDVAMYRLGKLYLQGEVVEKNVGEALRWFWKADAKDNPYAQYQLGKIYLKGEDVSANYVTAQRMFEKSVRRGNAYAMYSLAKMHLQGSAKYSDIYYAVRLLSEAAKRGNQWAEYQLGKMYLYGQGVDKDYEFAVQLLTSSASKGNEYAQYILDNYHPYTHSSSATVLASMRLLARLSQIIRDDAEKRNTNSRTIDRKLMRKIEEKKMAQGQKMG</sequence>
<reference evidence="2 3" key="2">
    <citation type="submission" date="2010-03" db="EMBL/GenBank/DDBJ databases">
        <authorList>
            <person name="Pajon A."/>
        </authorList>
    </citation>
    <scope>NUCLEOTIDE SEQUENCE [LARGE SCALE GENOMIC DNA]</scope>
    <source>
        <strain evidence="2 3">70/3</strain>
    </source>
</reference>
<dbReference type="KEGG" id="esu:EUS_10030"/>
<dbReference type="AlphaFoldDB" id="D4JSZ4"/>
<dbReference type="InterPro" id="IPR041073">
    <property type="entry name" value="MobL"/>
</dbReference>
<evidence type="ECO:0000313" key="2">
    <source>
        <dbReference type="EMBL" id="CBK96213.1"/>
    </source>
</evidence>
<name>D4JSZ4_9FIRM</name>
<dbReference type="Pfam" id="PF08238">
    <property type="entry name" value="Sel1"/>
    <property type="match status" value="5"/>
</dbReference>
<dbReference type="InterPro" id="IPR050767">
    <property type="entry name" value="Sel1_AlgK"/>
</dbReference>
<dbReference type="GO" id="GO:0036503">
    <property type="term" value="P:ERAD pathway"/>
    <property type="evidence" value="ECO:0007669"/>
    <property type="project" value="TreeGrafter"/>
</dbReference>
<protein>
    <submittedName>
        <fullName evidence="2">Sel1 repeat</fullName>
    </submittedName>
</protein>
<evidence type="ECO:0000256" key="1">
    <source>
        <dbReference type="SAM" id="MobiDB-lite"/>
    </source>
</evidence>
<dbReference type="InterPro" id="IPR006597">
    <property type="entry name" value="Sel1-like"/>
</dbReference>
<dbReference type="NCBIfam" id="NF041499">
    <property type="entry name" value="MobP3"/>
    <property type="match status" value="1"/>
</dbReference>
<evidence type="ECO:0000313" key="3">
    <source>
        <dbReference type="Proteomes" id="UP000008803"/>
    </source>
</evidence>
<dbReference type="BioCyc" id="ESIR657319:G136K-850-MONOMER"/>
<dbReference type="Pfam" id="PF18555">
    <property type="entry name" value="MobL"/>
    <property type="match status" value="1"/>
</dbReference>
<dbReference type="PANTHER" id="PTHR11102:SF147">
    <property type="entry name" value="SEL1L ADAPTOR SUBUNIT OF ERAD E3 UBIQUITIN LIGASE"/>
    <property type="match status" value="1"/>
</dbReference>
<accession>D4JSZ4</accession>
<proteinExistence type="predicted"/>
<dbReference type="Gene3D" id="1.25.40.10">
    <property type="entry name" value="Tetratricopeptide repeat domain"/>
    <property type="match status" value="2"/>
</dbReference>
<dbReference type="PATRIC" id="fig|657319.3.peg.1295"/>
<dbReference type="HOGENOM" id="CLU_011901_1_0_9"/>
<dbReference type="EMBL" id="FP929044">
    <property type="protein sequence ID" value="CBK96213.1"/>
    <property type="molecule type" value="Genomic_DNA"/>
</dbReference>
<dbReference type="SUPFAM" id="SSF81901">
    <property type="entry name" value="HCP-like"/>
    <property type="match status" value="1"/>
</dbReference>
<dbReference type="SMART" id="SM00671">
    <property type="entry name" value="SEL1"/>
    <property type="match status" value="5"/>
</dbReference>
<reference evidence="2 3" key="1">
    <citation type="submission" date="2010-03" db="EMBL/GenBank/DDBJ databases">
        <title>The genome sequence of Eubacterium siraeum 70/3.</title>
        <authorList>
            <consortium name="metaHIT consortium -- http://www.metahit.eu/"/>
            <person name="Pajon A."/>
            <person name="Turner K."/>
            <person name="Parkhill J."/>
            <person name="Duncan S."/>
            <person name="Flint H."/>
        </authorList>
    </citation>
    <scope>NUCLEOTIDE SEQUENCE [LARGE SCALE GENOMIC DNA]</scope>
    <source>
        <strain evidence="2 3">70/3</strain>
    </source>
</reference>
<dbReference type="Proteomes" id="UP000008803">
    <property type="component" value="Chromosome"/>
</dbReference>
<dbReference type="InterPro" id="IPR048102">
    <property type="entry name" value="MobP3"/>
</dbReference>
<dbReference type="InterPro" id="IPR011990">
    <property type="entry name" value="TPR-like_helical_dom_sf"/>
</dbReference>
<gene>
    <name evidence="2" type="ORF">EUS_10030</name>
</gene>
<organism evidence="2 3">
    <name type="scientific">[Eubacterium] siraeum 70/3</name>
    <dbReference type="NCBI Taxonomy" id="657319"/>
    <lineage>
        <taxon>Bacteria</taxon>
        <taxon>Bacillati</taxon>
        <taxon>Bacillota</taxon>
        <taxon>Clostridia</taxon>
        <taxon>Eubacteriales</taxon>
        <taxon>Oscillospiraceae</taxon>
        <taxon>Oscillospiraceae incertae sedis</taxon>
    </lineage>
</organism>
<dbReference type="PANTHER" id="PTHR11102">
    <property type="entry name" value="SEL-1-LIKE PROTEIN"/>
    <property type="match status" value="1"/>
</dbReference>
<feature type="region of interest" description="Disordered" evidence="1">
    <location>
        <begin position="380"/>
        <end position="404"/>
    </location>
</feature>